<reference evidence="2 3" key="1">
    <citation type="submission" date="2019-03" db="EMBL/GenBank/DDBJ databases">
        <authorList>
            <person name="Gaulin E."/>
            <person name="Dumas B."/>
        </authorList>
    </citation>
    <scope>NUCLEOTIDE SEQUENCE [LARGE SCALE GENOMIC DNA]</scope>
    <source>
        <strain evidence="2">CBS 568.67</strain>
    </source>
</reference>
<proteinExistence type="predicted"/>
<dbReference type="EMBL" id="VJMH01000796">
    <property type="protein sequence ID" value="KAF0714422.1"/>
    <property type="molecule type" value="Genomic_DNA"/>
</dbReference>
<name>A0A485KFW9_9STRA</name>
<dbReference type="EMBL" id="CAADRA010000796">
    <property type="protein sequence ID" value="VFT81020.1"/>
    <property type="molecule type" value="Genomic_DNA"/>
</dbReference>
<protein>
    <submittedName>
        <fullName evidence="2">Aste57867_3875 protein</fullName>
    </submittedName>
</protein>
<accession>A0A485KFW9</accession>
<gene>
    <name evidence="2" type="primary">Aste57867_3875</name>
    <name evidence="1" type="ORF">As57867_003864</name>
    <name evidence="2" type="ORF">ASTE57867_3875</name>
</gene>
<evidence type="ECO:0000313" key="1">
    <source>
        <dbReference type="EMBL" id="KAF0714422.1"/>
    </source>
</evidence>
<evidence type="ECO:0000313" key="2">
    <source>
        <dbReference type="EMBL" id="VFT81020.1"/>
    </source>
</evidence>
<reference evidence="1" key="2">
    <citation type="submission" date="2019-06" db="EMBL/GenBank/DDBJ databases">
        <title>Genomics analysis of Aphanomyces spp. identifies a new class of oomycete effector associated with host adaptation.</title>
        <authorList>
            <person name="Gaulin E."/>
        </authorList>
    </citation>
    <scope>NUCLEOTIDE SEQUENCE</scope>
    <source>
        <strain evidence="1">CBS 578.67</strain>
    </source>
</reference>
<evidence type="ECO:0000313" key="3">
    <source>
        <dbReference type="Proteomes" id="UP000332933"/>
    </source>
</evidence>
<dbReference type="Proteomes" id="UP000332933">
    <property type="component" value="Unassembled WGS sequence"/>
</dbReference>
<sequence length="257" mass="29038">MDNAAREGNLDILSFLATHRTERCTVRAFHEAARQETPDVLLFLWHHYPHVFYESVYSSVTQDHMLHVMLDHKMGDPRHILLFLTPNSWHNERLFRIVLTRSFDPAMPVDNLIALATLHKQLVAAIHRGKARPNMATMTEEAIMDQVHAWGESHLSKDSSEWTALDVAANSVLATKDLSSWINIVVFQHYFVQDAAGHESELCDAVSNIEPRQIKCDCITMIQGLGHGLLLAWPKEVNEQTTAVVDGTGSLFDASDY</sequence>
<keyword evidence="3" id="KW-1185">Reference proteome</keyword>
<dbReference type="AlphaFoldDB" id="A0A485KFW9"/>
<organism evidence="2 3">
    <name type="scientific">Aphanomyces stellatus</name>
    <dbReference type="NCBI Taxonomy" id="120398"/>
    <lineage>
        <taxon>Eukaryota</taxon>
        <taxon>Sar</taxon>
        <taxon>Stramenopiles</taxon>
        <taxon>Oomycota</taxon>
        <taxon>Saprolegniomycetes</taxon>
        <taxon>Saprolegniales</taxon>
        <taxon>Verrucalvaceae</taxon>
        <taxon>Aphanomyces</taxon>
    </lineage>
</organism>